<evidence type="ECO:0000256" key="2">
    <source>
        <dbReference type="SAM" id="SignalP"/>
    </source>
</evidence>
<feature type="chain" id="PRO_5031296350" description="MYXO-CTERM domain-containing protein" evidence="2">
    <location>
        <begin position="20"/>
        <end position="152"/>
    </location>
</feature>
<proteinExistence type="predicted"/>
<sequence length="152" mass="15582">MNKTLLTLALIFAAPTALATAPTAGYLQVQDDTTGTDTTDDFGGTPGEGDEGVAEDFGENVDQAAEETGEAIDTAATETGEAVDTAVEDVNDAVDPNNDGVVDANNDGVADTRQFPWGLLGLAGLFGLLGRNRPGPVPVATHTTTTSTTDRR</sequence>
<protein>
    <recommendedName>
        <fullName evidence="5">MYXO-CTERM domain-containing protein</fullName>
    </recommendedName>
</protein>
<name>A0A7X1TSL5_9DEIO</name>
<feature type="compositionally biased region" description="Low complexity" evidence="1">
    <location>
        <begin position="31"/>
        <end position="43"/>
    </location>
</feature>
<dbReference type="EMBL" id="WBSL01000006">
    <property type="protein sequence ID" value="MPY67527.1"/>
    <property type="molecule type" value="Genomic_DNA"/>
</dbReference>
<dbReference type="RefSeq" id="WP_152871851.1">
    <property type="nucleotide sequence ID" value="NZ_WBSL01000006.1"/>
</dbReference>
<evidence type="ECO:0000313" key="3">
    <source>
        <dbReference type="EMBL" id="MPY67527.1"/>
    </source>
</evidence>
<comment type="caution">
    <text evidence="3">The sequence shown here is derived from an EMBL/GenBank/DDBJ whole genome shotgun (WGS) entry which is preliminary data.</text>
</comment>
<feature type="region of interest" description="Disordered" evidence="1">
    <location>
        <begin position="131"/>
        <end position="152"/>
    </location>
</feature>
<evidence type="ECO:0000313" key="4">
    <source>
        <dbReference type="Proteomes" id="UP000484842"/>
    </source>
</evidence>
<feature type="signal peptide" evidence="2">
    <location>
        <begin position="1"/>
        <end position="19"/>
    </location>
</feature>
<accession>A0A7X1TSL5</accession>
<dbReference type="Proteomes" id="UP000484842">
    <property type="component" value="Unassembled WGS sequence"/>
</dbReference>
<evidence type="ECO:0000256" key="1">
    <source>
        <dbReference type="SAM" id="MobiDB-lite"/>
    </source>
</evidence>
<organism evidence="3 4">
    <name type="scientific">Deinococcus terrestris</name>
    <dbReference type="NCBI Taxonomy" id="2651870"/>
    <lineage>
        <taxon>Bacteria</taxon>
        <taxon>Thermotogati</taxon>
        <taxon>Deinococcota</taxon>
        <taxon>Deinococci</taxon>
        <taxon>Deinococcales</taxon>
        <taxon>Deinococcaceae</taxon>
        <taxon>Deinococcus</taxon>
    </lineage>
</organism>
<keyword evidence="2" id="KW-0732">Signal</keyword>
<reference evidence="3 4" key="1">
    <citation type="submission" date="2019-10" db="EMBL/GenBank/DDBJ databases">
        <title>Deinococcus sp. isolated from soil.</title>
        <authorList>
            <person name="Li Y."/>
            <person name="Wang J."/>
        </authorList>
    </citation>
    <scope>NUCLEOTIDE SEQUENCE [LARGE SCALE GENOMIC DNA]</scope>
    <source>
        <strain evidence="3 4">SDU3-2</strain>
    </source>
</reference>
<feature type="compositionally biased region" description="Low complexity" evidence="1">
    <location>
        <begin position="141"/>
        <end position="152"/>
    </location>
</feature>
<keyword evidence="4" id="KW-1185">Reference proteome</keyword>
<feature type="region of interest" description="Disordered" evidence="1">
    <location>
        <begin position="29"/>
        <end position="56"/>
    </location>
</feature>
<gene>
    <name evidence="3" type="ORF">F8S09_12670</name>
</gene>
<evidence type="ECO:0008006" key="5">
    <source>
        <dbReference type="Google" id="ProtNLM"/>
    </source>
</evidence>
<dbReference type="AlphaFoldDB" id="A0A7X1TSL5"/>